<comment type="caution">
    <text evidence="1">The sequence shown here is derived from an EMBL/GenBank/DDBJ whole genome shotgun (WGS) entry which is preliminary data.</text>
</comment>
<evidence type="ECO:0000313" key="1">
    <source>
        <dbReference type="EMBL" id="GKV10799.1"/>
    </source>
</evidence>
<keyword evidence="2" id="KW-1185">Reference proteome</keyword>
<dbReference type="AlphaFoldDB" id="A0AAV5JHF5"/>
<gene>
    <name evidence="1" type="ORF">SLEP1_g22112</name>
</gene>
<organism evidence="1 2">
    <name type="scientific">Rubroshorea leprosula</name>
    <dbReference type="NCBI Taxonomy" id="152421"/>
    <lineage>
        <taxon>Eukaryota</taxon>
        <taxon>Viridiplantae</taxon>
        <taxon>Streptophyta</taxon>
        <taxon>Embryophyta</taxon>
        <taxon>Tracheophyta</taxon>
        <taxon>Spermatophyta</taxon>
        <taxon>Magnoliopsida</taxon>
        <taxon>eudicotyledons</taxon>
        <taxon>Gunneridae</taxon>
        <taxon>Pentapetalae</taxon>
        <taxon>rosids</taxon>
        <taxon>malvids</taxon>
        <taxon>Malvales</taxon>
        <taxon>Dipterocarpaceae</taxon>
        <taxon>Rubroshorea</taxon>
    </lineage>
</organism>
<reference evidence="1 2" key="1">
    <citation type="journal article" date="2021" name="Commun. Biol.">
        <title>The genome of Shorea leprosula (Dipterocarpaceae) highlights the ecological relevance of drought in aseasonal tropical rainforests.</title>
        <authorList>
            <person name="Ng K.K.S."/>
            <person name="Kobayashi M.J."/>
            <person name="Fawcett J.A."/>
            <person name="Hatakeyama M."/>
            <person name="Paape T."/>
            <person name="Ng C.H."/>
            <person name="Ang C.C."/>
            <person name="Tnah L.H."/>
            <person name="Lee C.T."/>
            <person name="Nishiyama T."/>
            <person name="Sese J."/>
            <person name="O'Brien M.J."/>
            <person name="Copetti D."/>
            <person name="Mohd Noor M.I."/>
            <person name="Ong R.C."/>
            <person name="Putra M."/>
            <person name="Sireger I.Z."/>
            <person name="Indrioko S."/>
            <person name="Kosugi Y."/>
            <person name="Izuno A."/>
            <person name="Isagi Y."/>
            <person name="Lee S.L."/>
            <person name="Shimizu K.K."/>
        </authorList>
    </citation>
    <scope>NUCLEOTIDE SEQUENCE [LARGE SCALE GENOMIC DNA]</scope>
    <source>
        <strain evidence="1">214</strain>
    </source>
</reference>
<proteinExistence type="predicted"/>
<dbReference type="EMBL" id="BPVZ01000032">
    <property type="protein sequence ID" value="GKV10799.1"/>
    <property type="molecule type" value="Genomic_DNA"/>
</dbReference>
<sequence length="132" mass="15530">MDLSCWKERDGELVIDEGKTRQPCGHRNIYLSAMNSPGELLSYDFPCLRDKPLPYRRIQVRGPWNGLTCLTVFDRFLIISKFSTKDYHITLFPSDEKFYPFYGFGFDSVSDDYKVLMIVPYNDYSVKQQFIL</sequence>
<dbReference type="Proteomes" id="UP001054252">
    <property type="component" value="Unassembled WGS sequence"/>
</dbReference>
<accession>A0AAV5JHF5</accession>
<name>A0AAV5JHF5_9ROSI</name>
<protein>
    <submittedName>
        <fullName evidence="1">Uncharacterized protein</fullName>
    </submittedName>
</protein>
<evidence type="ECO:0000313" key="2">
    <source>
        <dbReference type="Proteomes" id="UP001054252"/>
    </source>
</evidence>